<accession>A0AA36NBV6</accession>
<dbReference type="EMBL" id="CAUJNA010003366">
    <property type="protein sequence ID" value="CAJ1400279.1"/>
    <property type="molecule type" value="Genomic_DNA"/>
</dbReference>
<comment type="similarity">
    <text evidence="1">Belongs to the 'GDXG' lipolytic enzyme family.</text>
</comment>
<evidence type="ECO:0000259" key="3">
    <source>
        <dbReference type="Pfam" id="PF20434"/>
    </source>
</evidence>
<evidence type="ECO:0000256" key="2">
    <source>
        <dbReference type="ARBA" id="ARBA00022801"/>
    </source>
</evidence>
<evidence type="ECO:0000313" key="5">
    <source>
        <dbReference type="Proteomes" id="UP001178507"/>
    </source>
</evidence>
<dbReference type="GO" id="GO:0016787">
    <property type="term" value="F:hydrolase activity"/>
    <property type="evidence" value="ECO:0007669"/>
    <property type="project" value="UniProtKB-KW"/>
</dbReference>
<dbReference type="PROSITE" id="PS01173">
    <property type="entry name" value="LIPASE_GDXG_HIS"/>
    <property type="match status" value="1"/>
</dbReference>
<evidence type="ECO:0000256" key="1">
    <source>
        <dbReference type="ARBA" id="ARBA00010515"/>
    </source>
</evidence>
<gene>
    <name evidence="4" type="ORF">EVOR1521_LOCUS23654</name>
</gene>
<dbReference type="Pfam" id="PF20434">
    <property type="entry name" value="BD-FAE"/>
    <property type="match status" value="1"/>
</dbReference>
<proteinExistence type="inferred from homology"/>
<feature type="domain" description="BD-FAE-like" evidence="3">
    <location>
        <begin position="204"/>
        <end position="337"/>
    </location>
</feature>
<protein>
    <recommendedName>
        <fullName evidence="3">BD-FAE-like domain-containing protein</fullName>
    </recommendedName>
</protein>
<dbReference type="InterPro" id="IPR050300">
    <property type="entry name" value="GDXG_lipolytic_enzyme"/>
</dbReference>
<sequence>MAGYAAEAPSPAEEEDDFELADANLTADANVPSEGFRKCQREGCSFAVTWHATHCCGRCAHSGLHGPHCEQRGKDAAAAAPARRRCSGKGCSYQATWHPNFCCHACPQGKGHGGKCEQQSFRAGSCASPGCKFQVTWHATHCCQVCLDRPGHHGPHCSRVDFSRFDLPGRSRLEDCKPSDQGGSFPDLQFAEAQVLGKRVPLCLDLWLPEGKGPFPCLIFVHGGAWRLGTHKTFLTCKWSELLKPLGFALASVQYRFLQEAPWPASAADVRCAVRSLRQHAEALRLRPQVFVCMGHSAGGQLAALLASREPFLDGDLAHVCTASASTVQGIISYAGALEGPQNATHGNVLAQTGPWPPVLALHGLADPLLQPRLAEEFVALLRPLGVDAKLVLMPGHGHAFHPRPDAMEAILDFLKRFRA</sequence>
<dbReference type="InterPro" id="IPR029058">
    <property type="entry name" value="AB_hydrolase_fold"/>
</dbReference>
<comment type="caution">
    <text evidence="4">The sequence shown here is derived from an EMBL/GenBank/DDBJ whole genome shotgun (WGS) entry which is preliminary data.</text>
</comment>
<evidence type="ECO:0000313" key="4">
    <source>
        <dbReference type="EMBL" id="CAJ1400279.1"/>
    </source>
</evidence>
<dbReference type="Gene3D" id="3.40.50.1820">
    <property type="entry name" value="alpha/beta hydrolase"/>
    <property type="match status" value="1"/>
</dbReference>
<keyword evidence="2" id="KW-0378">Hydrolase</keyword>
<keyword evidence="5" id="KW-1185">Reference proteome</keyword>
<organism evidence="4 5">
    <name type="scientific">Effrenium voratum</name>
    <dbReference type="NCBI Taxonomy" id="2562239"/>
    <lineage>
        <taxon>Eukaryota</taxon>
        <taxon>Sar</taxon>
        <taxon>Alveolata</taxon>
        <taxon>Dinophyceae</taxon>
        <taxon>Suessiales</taxon>
        <taxon>Symbiodiniaceae</taxon>
        <taxon>Effrenium</taxon>
    </lineage>
</organism>
<dbReference type="SUPFAM" id="SSF53474">
    <property type="entry name" value="alpha/beta-Hydrolases"/>
    <property type="match status" value="1"/>
</dbReference>
<name>A0AA36NBV6_9DINO</name>
<dbReference type="InterPro" id="IPR002168">
    <property type="entry name" value="Lipase_GDXG_HIS_AS"/>
</dbReference>
<dbReference type="InterPro" id="IPR049492">
    <property type="entry name" value="BD-FAE-like_dom"/>
</dbReference>
<dbReference type="AlphaFoldDB" id="A0AA36NBV6"/>
<dbReference type="Proteomes" id="UP001178507">
    <property type="component" value="Unassembled WGS sequence"/>
</dbReference>
<dbReference type="PANTHER" id="PTHR48081">
    <property type="entry name" value="AB HYDROLASE SUPERFAMILY PROTEIN C4A8.06C"/>
    <property type="match status" value="1"/>
</dbReference>
<reference evidence="4" key="1">
    <citation type="submission" date="2023-08" db="EMBL/GenBank/DDBJ databases">
        <authorList>
            <person name="Chen Y."/>
            <person name="Shah S."/>
            <person name="Dougan E. K."/>
            <person name="Thang M."/>
            <person name="Chan C."/>
        </authorList>
    </citation>
    <scope>NUCLEOTIDE SEQUENCE</scope>
</reference>